<dbReference type="SUPFAM" id="SSF81995">
    <property type="entry name" value="beta-sandwich domain of Sec23/24"/>
    <property type="match status" value="1"/>
</dbReference>
<accession>A0A1Y2C881</accession>
<evidence type="ECO:0000256" key="1">
    <source>
        <dbReference type="SAM" id="MobiDB-lite"/>
    </source>
</evidence>
<organism evidence="2 3">
    <name type="scientific">Rhizoclosmatium globosum</name>
    <dbReference type="NCBI Taxonomy" id="329046"/>
    <lineage>
        <taxon>Eukaryota</taxon>
        <taxon>Fungi</taxon>
        <taxon>Fungi incertae sedis</taxon>
        <taxon>Chytridiomycota</taxon>
        <taxon>Chytridiomycota incertae sedis</taxon>
        <taxon>Chytridiomycetes</taxon>
        <taxon>Chytridiales</taxon>
        <taxon>Chytriomycetaceae</taxon>
        <taxon>Rhizoclosmatium</taxon>
    </lineage>
</organism>
<feature type="region of interest" description="Disordered" evidence="1">
    <location>
        <begin position="135"/>
        <end position="173"/>
    </location>
</feature>
<protein>
    <recommendedName>
        <fullName evidence="4">RanBD1 domain-containing protein</fullName>
    </recommendedName>
</protein>
<dbReference type="InterPro" id="IPR011993">
    <property type="entry name" value="PH-like_dom_sf"/>
</dbReference>
<dbReference type="EMBL" id="MCGO01000026">
    <property type="protein sequence ID" value="ORY43156.1"/>
    <property type="molecule type" value="Genomic_DNA"/>
</dbReference>
<dbReference type="AlphaFoldDB" id="A0A1Y2C881"/>
<feature type="region of interest" description="Disordered" evidence="1">
    <location>
        <begin position="329"/>
        <end position="371"/>
    </location>
</feature>
<gene>
    <name evidence="2" type="ORF">BCR33DRAFT_717890</name>
</gene>
<keyword evidence="3" id="KW-1185">Reference proteome</keyword>
<sequence length="548" mass="59454">MLSSLPPPPQPPPASTTLQKEVADLRSSLLRTKLDLTRATSELKSLKDRAASCPLCSVKANSLDSAAGAAQNLTVNSLKDALLLPPPSDLKSAKLQLASLIAYISHVDALRANERSQMKDMVALLDDIERAANRKEERKAKKKRLSCNPSDTSRKSTSSSSSPKLDTPPLAESKGENLVSIASDSSPQCEQPQCQKLDTICSDSNTDISSALNDDSFLNSNPQPQNQVAVTRTEPVVCERGMKGEMESEKRDDEEIIELNQSTAIQLKNTPSDSGHETIPIPVMMPNHFPAAPTNPLSTPSVISGSQLYASWNSQQVPVMPMFPQYPQQHQHLHQHQQQHQQILHEAQSHQHQQYSQALSSPPSNANFSNPIEQPLTKAADISVALPHSAENSAATHNVAHAPTTSFLKETQEAAALAPIPQKESTLLKTTAALYSIDEKFPDGKLECAVGTLALKSVGGMSGTGRLVMYDDETDDKVLNIVLRKALKIVTCDGGNVRLCVKNEEDSICDSNLGKRSRQESGGHCVFIIRTKSSQLASDFVNKIRMVS</sequence>
<name>A0A1Y2C881_9FUNG</name>
<evidence type="ECO:0000313" key="3">
    <source>
        <dbReference type="Proteomes" id="UP000193642"/>
    </source>
</evidence>
<feature type="compositionally biased region" description="Low complexity" evidence="1">
    <location>
        <begin position="338"/>
        <end position="371"/>
    </location>
</feature>
<dbReference type="SUPFAM" id="SSF50729">
    <property type="entry name" value="PH domain-like"/>
    <property type="match status" value="1"/>
</dbReference>
<proteinExistence type="predicted"/>
<evidence type="ECO:0008006" key="4">
    <source>
        <dbReference type="Google" id="ProtNLM"/>
    </source>
</evidence>
<evidence type="ECO:0000313" key="2">
    <source>
        <dbReference type="EMBL" id="ORY43156.1"/>
    </source>
</evidence>
<reference evidence="2 3" key="1">
    <citation type="submission" date="2016-07" db="EMBL/GenBank/DDBJ databases">
        <title>Pervasive Adenine N6-methylation of Active Genes in Fungi.</title>
        <authorList>
            <consortium name="DOE Joint Genome Institute"/>
            <person name="Mondo S.J."/>
            <person name="Dannebaum R.O."/>
            <person name="Kuo R.C."/>
            <person name="Labutti K."/>
            <person name="Haridas S."/>
            <person name="Kuo A."/>
            <person name="Salamov A."/>
            <person name="Ahrendt S.R."/>
            <person name="Lipzen A."/>
            <person name="Sullivan W."/>
            <person name="Andreopoulos W.B."/>
            <person name="Clum A."/>
            <person name="Lindquist E."/>
            <person name="Daum C."/>
            <person name="Ramamoorthy G.K."/>
            <person name="Gryganskyi A."/>
            <person name="Culley D."/>
            <person name="Magnuson J.K."/>
            <person name="James T.Y."/>
            <person name="O'Malley M.A."/>
            <person name="Stajich J.E."/>
            <person name="Spatafora J.W."/>
            <person name="Visel A."/>
            <person name="Grigoriev I.V."/>
        </authorList>
    </citation>
    <scope>NUCLEOTIDE SEQUENCE [LARGE SCALE GENOMIC DNA]</scope>
    <source>
        <strain evidence="2 3">JEL800</strain>
    </source>
</reference>
<feature type="compositionally biased region" description="Low complexity" evidence="1">
    <location>
        <begin position="149"/>
        <end position="170"/>
    </location>
</feature>
<dbReference type="OrthoDB" id="2161687at2759"/>
<dbReference type="Proteomes" id="UP000193642">
    <property type="component" value="Unassembled WGS sequence"/>
</dbReference>
<comment type="caution">
    <text evidence="2">The sequence shown here is derived from an EMBL/GenBank/DDBJ whole genome shotgun (WGS) entry which is preliminary data.</text>
</comment>
<dbReference type="Gene3D" id="2.30.29.30">
    <property type="entry name" value="Pleckstrin-homology domain (PH domain)/Phosphotyrosine-binding domain (PTB)"/>
    <property type="match status" value="1"/>
</dbReference>